<dbReference type="AlphaFoldDB" id="J6F1W3"/>
<feature type="compositionally biased region" description="Basic and acidic residues" evidence="1">
    <location>
        <begin position="255"/>
        <end position="270"/>
    </location>
</feature>
<accession>J6F1W3</accession>
<evidence type="ECO:0000313" key="2">
    <source>
        <dbReference type="EMBL" id="EJT49162.1"/>
    </source>
</evidence>
<reference evidence="2 3" key="1">
    <citation type="journal article" date="2012" name="Eukaryot. Cell">
        <title>Draft genome sequence of CBS 2479, the standard type strain of Trichosporon asahii.</title>
        <authorList>
            <person name="Yang R.Y."/>
            <person name="Li H.T."/>
            <person name="Zhu H."/>
            <person name="Zhou G.P."/>
            <person name="Wang M."/>
            <person name="Wang L."/>
        </authorList>
    </citation>
    <scope>NUCLEOTIDE SEQUENCE [LARGE SCALE GENOMIC DNA]</scope>
    <source>
        <strain evidence="3">ATCC 90039 / CBS 2479 / JCM 2466 / KCTC 7840 / NCYC 2677 / UAMH 7654</strain>
    </source>
</reference>
<comment type="caution">
    <text evidence="2">The sequence shown here is derived from an EMBL/GenBank/DDBJ whole genome shotgun (WGS) entry which is preliminary data.</text>
</comment>
<feature type="compositionally biased region" description="Low complexity" evidence="1">
    <location>
        <begin position="371"/>
        <end position="390"/>
    </location>
</feature>
<evidence type="ECO:0000313" key="3">
    <source>
        <dbReference type="Proteomes" id="UP000002748"/>
    </source>
</evidence>
<dbReference type="Proteomes" id="UP000002748">
    <property type="component" value="Unassembled WGS sequence"/>
</dbReference>
<gene>
    <name evidence="2" type="ORF">A1Q1_01811</name>
</gene>
<evidence type="ECO:0000256" key="1">
    <source>
        <dbReference type="SAM" id="MobiDB-lite"/>
    </source>
</evidence>
<sequence length="390" mass="41863">MIHAQDSLAAVRNLTSIPLASPERTPQTRPPHSASACIPSASPGYATARKPTSAPEYEGTSGHSFQCVRNRNGRVVGNAGLVIRTLRSVLAPADGIGGERSISVGAKMFWAFWAASHASHALSPPGADTVCLQARYADEQGKVQEKPGYRKRLAGWVHDRWQSHDPKICRSPALRAAAHVVRVVPFALPNVRRPADIQSVNWLWSSFLKHLTYLAIDPGTVLASGGHCLGGRFGEIGALALFLDTLHAPARERAASRFAEPDADTRRRPETMSVSTSAASRRRGASRIGRALGKIAITRRLTPGTPYLASYGTMCISGQALFSADPVRGKLSLGSWLVRSARLRECKLQVTESHRGAMWGQRPPLPHPFGSPCASPRSPASFASPASLEA</sequence>
<dbReference type="HOGENOM" id="CLU_708210_0_0_1"/>
<dbReference type="VEuPathDB" id="FungiDB:A1Q1_01811"/>
<organism evidence="2 3">
    <name type="scientific">Trichosporon asahii var. asahii (strain ATCC 90039 / CBS 2479 / JCM 2466 / KCTC 7840 / NBRC 103889/ NCYC 2677 / UAMH 7654)</name>
    <name type="common">Yeast</name>
    <dbReference type="NCBI Taxonomy" id="1186058"/>
    <lineage>
        <taxon>Eukaryota</taxon>
        <taxon>Fungi</taxon>
        <taxon>Dikarya</taxon>
        <taxon>Basidiomycota</taxon>
        <taxon>Agaricomycotina</taxon>
        <taxon>Tremellomycetes</taxon>
        <taxon>Trichosporonales</taxon>
        <taxon>Trichosporonaceae</taxon>
        <taxon>Trichosporon</taxon>
    </lineage>
</organism>
<dbReference type="GeneID" id="25985325"/>
<proteinExistence type="predicted"/>
<feature type="region of interest" description="Disordered" evidence="1">
    <location>
        <begin position="15"/>
        <end position="63"/>
    </location>
</feature>
<dbReference type="KEGG" id="tasa:A1Q1_01811"/>
<protein>
    <submittedName>
        <fullName evidence="2">Uncharacterized protein</fullName>
    </submittedName>
</protein>
<dbReference type="RefSeq" id="XP_014180325.1">
    <property type="nucleotide sequence ID" value="XM_014324850.1"/>
</dbReference>
<feature type="region of interest" description="Disordered" evidence="1">
    <location>
        <begin position="355"/>
        <end position="390"/>
    </location>
</feature>
<name>J6F1W3_TRIAS</name>
<feature type="region of interest" description="Disordered" evidence="1">
    <location>
        <begin position="255"/>
        <end position="285"/>
    </location>
</feature>
<dbReference type="EMBL" id="ALBS01000178">
    <property type="protein sequence ID" value="EJT49162.1"/>
    <property type="molecule type" value="Genomic_DNA"/>
</dbReference>